<evidence type="ECO:0008006" key="3">
    <source>
        <dbReference type="Google" id="ProtNLM"/>
    </source>
</evidence>
<protein>
    <recommendedName>
        <fullName evidence="3">LysR family transcriptional regulator</fullName>
    </recommendedName>
</protein>
<dbReference type="EMBL" id="UJYZ02000009">
    <property type="protein sequence ID" value="VVJ79098.1"/>
    <property type="molecule type" value="Genomic_DNA"/>
</dbReference>
<keyword evidence="2" id="KW-1185">Reference proteome</keyword>
<dbReference type="GeneID" id="77057583"/>
<gene>
    <name evidence="1" type="ORF">SAMEA3538468_02481</name>
</gene>
<sequence>MALFSASRLQQLDIFLVRIANASSYTIGAIAKQTSVNSYD</sequence>
<evidence type="ECO:0000313" key="2">
    <source>
        <dbReference type="Proteomes" id="UP000259400"/>
    </source>
</evidence>
<evidence type="ECO:0000313" key="1">
    <source>
        <dbReference type="EMBL" id="VVJ79098.1"/>
    </source>
</evidence>
<proteinExistence type="predicted"/>
<dbReference type="Proteomes" id="UP000259400">
    <property type="component" value="Unassembled WGS sequence"/>
</dbReference>
<comment type="caution">
    <text evidence="1">The sequence shown here is derived from an EMBL/GenBank/DDBJ whole genome shotgun (WGS) entry which is preliminary data.</text>
</comment>
<reference evidence="1 2" key="1">
    <citation type="submission" date="2019-09" db="EMBL/GenBank/DDBJ databases">
        <authorList>
            <consortium name="Pathogen Informatics"/>
        </authorList>
    </citation>
    <scope>NUCLEOTIDE SEQUENCE [LARGE SCALE GENOMIC DNA]</scope>
    <source>
        <strain evidence="1 2">EuSCAPE_IL010</strain>
    </source>
</reference>
<accession>A0ABY6X3K2</accession>
<organism evidence="1 2">
    <name type="scientific">Klebsiella quasivariicola</name>
    <dbReference type="NCBI Taxonomy" id="2026240"/>
    <lineage>
        <taxon>Bacteria</taxon>
        <taxon>Pseudomonadati</taxon>
        <taxon>Pseudomonadota</taxon>
        <taxon>Gammaproteobacteria</taxon>
        <taxon>Enterobacterales</taxon>
        <taxon>Enterobacteriaceae</taxon>
        <taxon>Klebsiella/Raoultella group</taxon>
        <taxon>Klebsiella</taxon>
        <taxon>Klebsiella pneumoniae complex</taxon>
    </lineage>
</organism>
<name>A0ABY6X3K2_9ENTR</name>
<dbReference type="RefSeq" id="WP_256660202.1">
    <property type="nucleotide sequence ID" value="NZ_CAAHGB010000003.1"/>
</dbReference>